<dbReference type="Proteomes" id="UP000288716">
    <property type="component" value="Unassembled WGS sequence"/>
</dbReference>
<keyword evidence="3" id="KW-1185">Reference proteome</keyword>
<dbReference type="GO" id="GO:0003743">
    <property type="term" value="F:translation initiation factor activity"/>
    <property type="evidence" value="ECO:0007669"/>
    <property type="project" value="UniProtKB-KW"/>
</dbReference>
<organism evidence="2 3">
    <name type="scientific">Leptotrombidium deliense</name>
    <dbReference type="NCBI Taxonomy" id="299467"/>
    <lineage>
        <taxon>Eukaryota</taxon>
        <taxon>Metazoa</taxon>
        <taxon>Ecdysozoa</taxon>
        <taxon>Arthropoda</taxon>
        <taxon>Chelicerata</taxon>
        <taxon>Arachnida</taxon>
        <taxon>Acari</taxon>
        <taxon>Acariformes</taxon>
        <taxon>Trombidiformes</taxon>
        <taxon>Prostigmata</taxon>
        <taxon>Anystina</taxon>
        <taxon>Parasitengona</taxon>
        <taxon>Trombiculoidea</taxon>
        <taxon>Trombiculidae</taxon>
        <taxon>Leptotrombidium</taxon>
    </lineage>
</organism>
<feature type="region of interest" description="Disordered" evidence="1">
    <location>
        <begin position="122"/>
        <end position="171"/>
    </location>
</feature>
<dbReference type="VEuPathDB" id="VectorBase:LDEU010012"/>
<comment type="caution">
    <text evidence="2">The sequence shown here is derived from an EMBL/GenBank/DDBJ whole genome shotgun (WGS) entry which is preliminary data.</text>
</comment>
<protein>
    <submittedName>
        <fullName evidence="2">Eukaryotic initiation factor 4A-like protein</fullName>
    </submittedName>
</protein>
<dbReference type="STRING" id="299467.A0A443S3B6"/>
<gene>
    <name evidence="2" type="ORF">B4U80_08353</name>
</gene>
<accession>A0A443S3B6</accession>
<proteinExistence type="predicted"/>
<dbReference type="EMBL" id="NCKV01010051">
    <property type="protein sequence ID" value="RWS22026.1"/>
    <property type="molecule type" value="Genomic_DNA"/>
</dbReference>
<evidence type="ECO:0000313" key="2">
    <source>
        <dbReference type="EMBL" id="RWS22026.1"/>
    </source>
</evidence>
<dbReference type="InterPro" id="IPR027417">
    <property type="entry name" value="P-loop_NTPase"/>
</dbReference>
<dbReference type="OrthoDB" id="10265785at2759"/>
<evidence type="ECO:0000256" key="1">
    <source>
        <dbReference type="SAM" id="MobiDB-lite"/>
    </source>
</evidence>
<reference evidence="2 3" key="1">
    <citation type="journal article" date="2018" name="Gigascience">
        <title>Genomes of trombidid mites reveal novel predicted allergens and laterally-transferred genes associated with secondary metabolism.</title>
        <authorList>
            <person name="Dong X."/>
            <person name="Chaisiri K."/>
            <person name="Xia D."/>
            <person name="Armstrong S.D."/>
            <person name="Fang Y."/>
            <person name="Donnelly M.J."/>
            <person name="Kadowaki T."/>
            <person name="McGarry J.W."/>
            <person name="Darby A.C."/>
            <person name="Makepeace B.L."/>
        </authorList>
    </citation>
    <scope>NUCLEOTIDE SEQUENCE [LARGE SCALE GENOMIC DNA]</scope>
    <source>
        <strain evidence="2">UoL-UT</strain>
    </source>
</reference>
<evidence type="ECO:0000313" key="3">
    <source>
        <dbReference type="Proteomes" id="UP000288716"/>
    </source>
</evidence>
<dbReference type="SUPFAM" id="SSF52540">
    <property type="entry name" value="P-loop containing nucleoside triphosphate hydrolases"/>
    <property type="match status" value="1"/>
</dbReference>
<sequence length="171" mass="19201">MSPLRWRTTTNIAEDLREIRDGVHSIIGTPGRAYDLLAIAAFDTSLVKTLVVVDVDNIFSNGYKQRVTRIVTLTHCSKLLMCASSDQDMSDAMKLFAKIPIEIIAANNSKLCVSRSEVETLRDESEENKKGTYYNYPSRQRRQGPAPLASFEDLPSDDQHSRNDSVKGFED</sequence>
<dbReference type="AlphaFoldDB" id="A0A443S3B6"/>
<feature type="compositionally biased region" description="Basic and acidic residues" evidence="1">
    <location>
        <begin position="157"/>
        <end position="171"/>
    </location>
</feature>
<dbReference type="Gene3D" id="3.40.50.300">
    <property type="entry name" value="P-loop containing nucleotide triphosphate hydrolases"/>
    <property type="match status" value="1"/>
</dbReference>
<keyword evidence="2" id="KW-0648">Protein biosynthesis</keyword>
<keyword evidence="2" id="KW-0396">Initiation factor</keyword>
<name>A0A443S3B6_9ACAR</name>